<dbReference type="SUPFAM" id="SSF51735">
    <property type="entry name" value="NAD(P)-binding Rossmann-fold domains"/>
    <property type="match status" value="1"/>
</dbReference>
<dbReference type="InterPro" id="IPR036291">
    <property type="entry name" value="NAD(P)-bd_dom_sf"/>
</dbReference>
<organism evidence="5 6">
    <name type="scientific">Hamadaea flava</name>
    <dbReference type="NCBI Taxonomy" id="1742688"/>
    <lineage>
        <taxon>Bacteria</taxon>
        <taxon>Bacillati</taxon>
        <taxon>Actinomycetota</taxon>
        <taxon>Actinomycetes</taxon>
        <taxon>Micromonosporales</taxon>
        <taxon>Micromonosporaceae</taxon>
        <taxon>Hamadaea</taxon>
    </lineage>
</organism>
<dbReference type="Gene3D" id="3.30.360.10">
    <property type="entry name" value="Dihydrodipicolinate Reductase, domain 2"/>
    <property type="match status" value="1"/>
</dbReference>
<evidence type="ECO:0000313" key="6">
    <source>
        <dbReference type="Proteomes" id="UP001595816"/>
    </source>
</evidence>
<evidence type="ECO:0000256" key="2">
    <source>
        <dbReference type="SAM" id="MobiDB-lite"/>
    </source>
</evidence>
<dbReference type="Proteomes" id="UP001595816">
    <property type="component" value="Unassembled WGS sequence"/>
</dbReference>
<feature type="compositionally biased region" description="Pro residues" evidence="2">
    <location>
        <begin position="1"/>
        <end position="12"/>
    </location>
</feature>
<feature type="domain" description="Gfo/Idh/MocA-like oxidoreductase N-terminal" evidence="3">
    <location>
        <begin position="32"/>
        <end position="147"/>
    </location>
</feature>
<keyword evidence="1" id="KW-0560">Oxidoreductase</keyword>
<accession>A0ABV8LZH9</accession>
<dbReference type="PANTHER" id="PTHR43818:SF11">
    <property type="entry name" value="BCDNA.GH03377"/>
    <property type="match status" value="1"/>
</dbReference>
<reference evidence="6" key="1">
    <citation type="journal article" date="2019" name="Int. J. Syst. Evol. Microbiol.">
        <title>The Global Catalogue of Microorganisms (GCM) 10K type strain sequencing project: providing services to taxonomists for standard genome sequencing and annotation.</title>
        <authorList>
            <consortium name="The Broad Institute Genomics Platform"/>
            <consortium name="The Broad Institute Genome Sequencing Center for Infectious Disease"/>
            <person name="Wu L."/>
            <person name="Ma J."/>
        </authorList>
    </citation>
    <scope>NUCLEOTIDE SEQUENCE [LARGE SCALE GENOMIC DNA]</scope>
    <source>
        <strain evidence="6">CGMCC 4.7289</strain>
    </source>
</reference>
<dbReference type="InterPro" id="IPR000683">
    <property type="entry name" value="Gfo/Idh/MocA-like_OxRdtase_N"/>
</dbReference>
<evidence type="ECO:0000259" key="3">
    <source>
        <dbReference type="Pfam" id="PF01408"/>
    </source>
</evidence>
<evidence type="ECO:0000256" key="1">
    <source>
        <dbReference type="ARBA" id="ARBA00023002"/>
    </source>
</evidence>
<dbReference type="EMBL" id="JBHSAY010000031">
    <property type="protein sequence ID" value="MFC4136496.1"/>
    <property type="molecule type" value="Genomic_DNA"/>
</dbReference>
<feature type="region of interest" description="Disordered" evidence="2">
    <location>
        <begin position="1"/>
        <end position="40"/>
    </location>
</feature>
<dbReference type="InterPro" id="IPR050463">
    <property type="entry name" value="Gfo/Idh/MocA_oxidrdct_glycsds"/>
</dbReference>
<protein>
    <submittedName>
        <fullName evidence="5">Gfo/Idh/MocA family protein</fullName>
    </submittedName>
</protein>
<gene>
    <name evidence="5" type="ORF">ACFOZ4_38305</name>
</gene>
<dbReference type="Gene3D" id="3.40.50.720">
    <property type="entry name" value="NAD(P)-binding Rossmann-like Domain"/>
    <property type="match status" value="1"/>
</dbReference>
<proteinExistence type="predicted"/>
<dbReference type="InterPro" id="IPR055170">
    <property type="entry name" value="GFO_IDH_MocA-like_dom"/>
</dbReference>
<sequence length="396" mass="42359">MPDPAPKKPAPAPAEAEAPAPKGPSPEGGPKRVALIGANGHGRNHRRKLVELSAAGRLEIAAYCDVAEVDDAGEVPVFRDHHAMLAETQPDVVVICTPPHTHLPIALECVRAGADILLEKPPMLSLADQDTLEAELRATGRVCQVGFQALGSIGLTRVRAAIESGELGEITGISAFAAWQRDDGYWGRSPWAGKRTVDGRPSLDGALANPFAHATMDCLALLPQPVRIASIEVERYRTRPIEVDDTACLRIRPVAGPTVVVAVTLCAEGFLPGSILVQGTAGEAELEYPTDRLRMSSSDWEATGRHDLLLNLLDQRDELIAPLAATAAFTAVLEHLQAAPAPRPLDLARLVERNEGPARQLVVPGIDQLVRTAARRLALFSELGDLPSQTPLQQRE</sequence>
<comment type="caution">
    <text evidence="5">The sequence shown here is derived from an EMBL/GenBank/DDBJ whole genome shotgun (WGS) entry which is preliminary data.</text>
</comment>
<dbReference type="Pfam" id="PF22725">
    <property type="entry name" value="GFO_IDH_MocA_C3"/>
    <property type="match status" value="1"/>
</dbReference>
<keyword evidence="6" id="KW-1185">Reference proteome</keyword>
<evidence type="ECO:0000313" key="5">
    <source>
        <dbReference type="EMBL" id="MFC4136496.1"/>
    </source>
</evidence>
<evidence type="ECO:0000259" key="4">
    <source>
        <dbReference type="Pfam" id="PF22725"/>
    </source>
</evidence>
<dbReference type="Pfam" id="PF01408">
    <property type="entry name" value="GFO_IDH_MocA"/>
    <property type="match status" value="1"/>
</dbReference>
<name>A0ABV8LZH9_9ACTN</name>
<dbReference type="PANTHER" id="PTHR43818">
    <property type="entry name" value="BCDNA.GH03377"/>
    <property type="match status" value="1"/>
</dbReference>
<dbReference type="RefSeq" id="WP_382191901.1">
    <property type="nucleotide sequence ID" value="NZ_JBHSAY010000031.1"/>
</dbReference>
<feature type="domain" description="GFO/IDH/MocA-like oxidoreductase" evidence="4">
    <location>
        <begin position="157"/>
        <end position="284"/>
    </location>
</feature>
<dbReference type="SUPFAM" id="SSF55347">
    <property type="entry name" value="Glyceraldehyde-3-phosphate dehydrogenase-like, C-terminal domain"/>
    <property type="match status" value="1"/>
</dbReference>